<dbReference type="InterPro" id="IPR052026">
    <property type="entry name" value="ExeA_AAA_ATPase_DNA-bind"/>
</dbReference>
<feature type="compositionally biased region" description="Polar residues" evidence="1">
    <location>
        <begin position="329"/>
        <end position="342"/>
    </location>
</feature>
<dbReference type="InterPro" id="IPR007730">
    <property type="entry name" value="SPOR-like_dom"/>
</dbReference>
<name>A0ABV7HIC7_9GAMM</name>
<organism evidence="4 5">
    <name type="scientific">Litoribrevibacter euphylliae</name>
    <dbReference type="NCBI Taxonomy" id="1834034"/>
    <lineage>
        <taxon>Bacteria</taxon>
        <taxon>Pseudomonadati</taxon>
        <taxon>Pseudomonadota</taxon>
        <taxon>Gammaproteobacteria</taxon>
        <taxon>Oceanospirillales</taxon>
        <taxon>Oceanospirillaceae</taxon>
        <taxon>Litoribrevibacter</taxon>
    </lineage>
</organism>
<evidence type="ECO:0000313" key="4">
    <source>
        <dbReference type="EMBL" id="MFC3152398.1"/>
    </source>
</evidence>
<evidence type="ECO:0000256" key="1">
    <source>
        <dbReference type="SAM" id="MobiDB-lite"/>
    </source>
</evidence>
<keyword evidence="2" id="KW-0812">Transmembrane</keyword>
<feature type="compositionally biased region" description="Basic and acidic residues" evidence="1">
    <location>
        <begin position="311"/>
        <end position="325"/>
    </location>
</feature>
<feature type="region of interest" description="Disordered" evidence="1">
    <location>
        <begin position="361"/>
        <end position="387"/>
    </location>
</feature>
<dbReference type="Pfam" id="PF13401">
    <property type="entry name" value="AAA_22"/>
    <property type="match status" value="1"/>
</dbReference>
<dbReference type="InterPro" id="IPR049945">
    <property type="entry name" value="AAA_22"/>
</dbReference>
<keyword evidence="2" id="KW-0472">Membrane</keyword>
<sequence>MTTATQPEMTGFKTEQVVPPAKINRFFSGGQRSDLLDQVLHLTRFGSLTINVCGDTGTGKTHLLHALKSSLPGNAVEVQASLLMSASELLNQLLHQLMANRFHHDLPDFPATSDEESLFSLISSYLLRLSDSGSTVVFLIDDAHEISEEGLRALFRVVQDKKHSDSVKCVLFSEPYIEKHLSNPSVKDAGGEQVFTLKMPTVDQEVLSEYLQFLEAVKPESERIMYSGSDINMIHQLSEGRLGQVNAAIRSLLEKESPSVRRQSSFMPVYQYVVIGLVILVLGGVIFFYQSEKEAEETFSIEGEVLAPEVTEIRSDDSAPDRVGDDSVDSISTESAPTASSSLLEQLRKKQEELLAQREIVPVQNDPVKEGSAQSVQQSEPEVSATTTDIVESIESVSSNDIQSEQNVVSSPKISNAVMTEGNGSMQWISAQPGNHYTIQILGAHSQKNVEGYVDGFKGDTQKLHIYEGVLRGQPWFVLIYGSYENRQEAKKAGEELGLKDLWVRDFSAIQKEMIR</sequence>
<dbReference type="EMBL" id="JBHRSZ010000006">
    <property type="protein sequence ID" value="MFC3152398.1"/>
    <property type="molecule type" value="Genomic_DNA"/>
</dbReference>
<dbReference type="Proteomes" id="UP001595476">
    <property type="component" value="Unassembled WGS sequence"/>
</dbReference>
<dbReference type="RefSeq" id="WP_386722322.1">
    <property type="nucleotide sequence ID" value="NZ_JBHRSZ010000006.1"/>
</dbReference>
<dbReference type="PROSITE" id="PS51724">
    <property type="entry name" value="SPOR"/>
    <property type="match status" value="1"/>
</dbReference>
<reference evidence="5" key="1">
    <citation type="journal article" date="2019" name="Int. J. Syst. Evol. Microbiol.">
        <title>The Global Catalogue of Microorganisms (GCM) 10K type strain sequencing project: providing services to taxonomists for standard genome sequencing and annotation.</title>
        <authorList>
            <consortium name="The Broad Institute Genomics Platform"/>
            <consortium name="The Broad Institute Genome Sequencing Center for Infectious Disease"/>
            <person name="Wu L."/>
            <person name="Ma J."/>
        </authorList>
    </citation>
    <scope>NUCLEOTIDE SEQUENCE [LARGE SCALE GENOMIC DNA]</scope>
    <source>
        <strain evidence="5">KCTC 52438</strain>
    </source>
</reference>
<dbReference type="Gene3D" id="3.40.50.300">
    <property type="entry name" value="P-loop containing nucleotide triphosphate hydrolases"/>
    <property type="match status" value="1"/>
</dbReference>
<dbReference type="InterPro" id="IPR027417">
    <property type="entry name" value="P-loop_NTPase"/>
</dbReference>
<dbReference type="Pfam" id="PF05036">
    <property type="entry name" value="SPOR"/>
    <property type="match status" value="1"/>
</dbReference>
<feature type="domain" description="SPOR" evidence="3">
    <location>
        <begin position="431"/>
        <end position="511"/>
    </location>
</feature>
<gene>
    <name evidence="4" type="ORF">ACFOEK_15290</name>
</gene>
<feature type="compositionally biased region" description="Polar residues" evidence="1">
    <location>
        <begin position="372"/>
        <end position="387"/>
    </location>
</feature>
<proteinExistence type="predicted"/>
<dbReference type="InterPro" id="IPR036680">
    <property type="entry name" value="SPOR-like_sf"/>
</dbReference>
<feature type="transmembrane region" description="Helical" evidence="2">
    <location>
        <begin position="269"/>
        <end position="289"/>
    </location>
</feature>
<accession>A0ABV7HIC7</accession>
<evidence type="ECO:0000259" key="3">
    <source>
        <dbReference type="PROSITE" id="PS51724"/>
    </source>
</evidence>
<dbReference type="PANTHER" id="PTHR35894:SF1">
    <property type="entry name" value="PHOSPHORIBULOKINASE _ URIDINE KINASE FAMILY"/>
    <property type="match status" value="1"/>
</dbReference>
<keyword evidence="5" id="KW-1185">Reference proteome</keyword>
<evidence type="ECO:0000313" key="5">
    <source>
        <dbReference type="Proteomes" id="UP001595476"/>
    </source>
</evidence>
<evidence type="ECO:0000256" key="2">
    <source>
        <dbReference type="SAM" id="Phobius"/>
    </source>
</evidence>
<keyword evidence="2" id="KW-1133">Transmembrane helix</keyword>
<comment type="caution">
    <text evidence="4">The sequence shown here is derived from an EMBL/GenBank/DDBJ whole genome shotgun (WGS) entry which is preliminary data.</text>
</comment>
<feature type="region of interest" description="Disordered" evidence="1">
    <location>
        <begin position="310"/>
        <end position="343"/>
    </location>
</feature>
<dbReference type="Gene3D" id="3.30.70.1070">
    <property type="entry name" value="Sporulation related repeat"/>
    <property type="match status" value="1"/>
</dbReference>
<dbReference type="SUPFAM" id="SSF52540">
    <property type="entry name" value="P-loop containing nucleoside triphosphate hydrolases"/>
    <property type="match status" value="1"/>
</dbReference>
<dbReference type="PANTHER" id="PTHR35894">
    <property type="entry name" value="GENERAL SECRETION PATHWAY PROTEIN A-RELATED"/>
    <property type="match status" value="1"/>
</dbReference>
<protein>
    <submittedName>
        <fullName evidence="4">AAA family ATPase</fullName>
    </submittedName>
</protein>